<feature type="compositionally biased region" description="Polar residues" evidence="9">
    <location>
        <begin position="800"/>
        <end position="814"/>
    </location>
</feature>
<feature type="compositionally biased region" description="Low complexity" evidence="9">
    <location>
        <begin position="1312"/>
        <end position="1321"/>
    </location>
</feature>
<dbReference type="InterPro" id="IPR019787">
    <property type="entry name" value="Znf_PHD-finger"/>
</dbReference>
<feature type="compositionally biased region" description="Basic and acidic residues" evidence="9">
    <location>
        <begin position="1365"/>
        <end position="1377"/>
    </location>
</feature>
<feature type="compositionally biased region" description="Low complexity" evidence="9">
    <location>
        <begin position="2135"/>
        <end position="2151"/>
    </location>
</feature>
<feature type="region of interest" description="Disordered" evidence="9">
    <location>
        <begin position="2563"/>
        <end position="2650"/>
    </location>
</feature>
<feature type="region of interest" description="Disordered" evidence="9">
    <location>
        <begin position="2273"/>
        <end position="2307"/>
    </location>
</feature>
<feature type="compositionally biased region" description="Basic and acidic residues" evidence="9">
    <location>
        <begin position="1293"/>
        <end position="1304"/>
    </location>
</feature>
<gene>
    <name evidence="12" type="ORF">PVAND_007148</name>
</gene>
<dbReference type="EMBL" id="JADBJN010000002">
    <property type="protein sequence ID" value="KAG5677385.1"/>
    <property type="molecule type" value="Genomic_DNA"/>
</dbReference>
<feature type="compositionally biased region" description="Polar residues" evidence="9">
    <location>
        <begin position="2181"/>
        <end position="2191"/>
    </location>
</feature>
<feature type="compositionally biased region" description="Low complexity" evidence="9">
    <location>
        <begin position="883"/>
        <end position="893"/>
    </location>
</feature>
<feature type="compositionally biased region" description="Polar residues" evidence="9">
    <location>
        <begin position="1737"/>
        <end position="1750"/>
    </location>
</feature>
<dbReference type="Proteomes" id="UP001107558">
    <property type="component" value="Chromosome 2"/>
</dbReference>
<dbReference type="SUPFAM" id="SSF57903">
    <property type="entry name" value="FYVE/PHD zinc finger"/>
    <property type="match status" value="1"/>
</dbReference>
<dbReference type="PROSITE" id="PS50016">
    <property type="entry name" value="ZF_PHD_2"/>
    <property type="match status" value="1"/>
</dbReference>
<reference evidence="12" key="1">
    <citation type="submission" date="2021-03" db="EMBL/GenBank/DDBJ databases">
        <title>Chromosome level genome of the anhydrobiotic midge Polypedilum vanderplanki.</title>
        <authorList>
            <person name="Yoshida Y."/>
            <person name="Kikawada T."/>
            <person name="Gusev O."/>
        </authorList>
    </citation>
    <scope>NUCLEOTIDE SEQUENCE</scope>
    <source>
        <strain evidence="12">NIAS01</strain>
        <tissue evidence="12">Whole body or cell culture</tissue>
    </source>
</reference>
<dbReference type="CDD" id="cd15707">
    <property type="entry name" value="ePHD_RNO"/>
    <property type="match status" value="1"/>
</dbReference>
<feature type="region of interest" description="Disordered" evidence="9">
    <location>
        <begin position="1182"/>
        <end position="1490"/>
    </location>
</feature>
<evidence type="ECO:0000256" key="8">
    <source>
        <dbReference type="PROSITE-ProRule" id="PRU00146"/>
    </source>
</evidence>
<dbReference type="Gene3D" id="3.30.40.10">
    <property type="entry name" value="Zinc/RING finger domain, C3HC4 (zinc finger)"/>
    <property type="match status" value="2"/>
</dbReference>
<feature type="compositionally biased region" description="Polar residues" evidence="9">
    <location>
        <begin position="864"/>
        <end position="876"/>
    </location>
</feature>
<evidence type="ECO:0000256" key="9">
    <source>
        <dbReference type="SAM" id="MobiDB-lite"/>
    </source>
</evidence>
<evidence type="ECO:0000256" key="2">
    <source>
        <dbReference type="ARBA" id="ARBA00022737"/>
    </source>
</evidence>
<keyword evidence="4" id="KW-0862">Zinc</keyword>
<feature type="compositionally biased region" description="Low complexity" evidence="9">
    <location>
        <begin position="2279"/>
        <end position="2293"/>
    </location>
</feature>
<feature type="domain" description="PHD-type" evidence="11">
    <location>
        <begin position="293"/>
        <end position="410"/>
    </location>
</feature>
<feature type="compositionally biased region" description="Low complexity" evidence="9">
    <location>
        <begin position="1428"/>
        <end position="1454"/>
    </location>
</feature>
<feature type="compositionally biased region" description="Low complexity" evidence="9">
    <location>
        <begin position="1386"/>
        <end position="1399"/>
    </location>
</feature>
<feature type="compositionally biased region" description="Low complexity" evidence="9">
    <location>
        <begin position="1352"/>
        <end position="1362"/>
    </location>
</feature>
<feature type="region of interest" description="Disordered" evidence="9">
    <location>
        <begin position="2663"/>
        <end position="2697"/>
    </location>
</feature>
<dbReference type="InterPro" id="IPR050701">
    <property type="entry name" value="Histone_Mod_Regulator"/>
</dbReference>
<dbReference type="Pfam" id="PF13831">
    <property type="entry name" value="PHD_2"/>
    <property type="match status" value="1"/>
</dbReference>
<feature type="compositionally biased region" description="Basic and acidic residues" evidence="9">
    <location>
        <begin position="1132"/>
        <end position="1168"/>
    </location>
</feature>
<dbReference type="InterPro" id="IPR019542">
    <property type="entry name" value="Enhancer_polycomb-like_N"/>
</dbReference>
<feature type="region of interest" description="Disordered" evidence="9">
    <location>
        <begin position="1783"/>
        <end position="1811"/>
    </location>
</feature>
<evidence type="ECO:0000256" key="4">
    <source>
        <dbReference type="ARBA" id="ARBA00022833"/>
    </source>
</evidence>
<dbReference type="InterPro" id="IPR034732">
    <property type="entry name" value="EPHD"/>
</dbReference>
<dbReference type="GO" id="GO:0006357">
    <property type="term" value="P:regulation of transcription by RNA polymerase II"/>
    <property type="evidence" value="ECO:0007669"/>
    <property type="project" value="TreeGrafter"/>
</dbReference>
<evidence type="ECO:0000313" key="12">
    <source>
        <dbReference type="EMBL" id="KAG5677385.1"/>
    </source>
</evidence>
<feature type="compositionally biased region" description="Low complexity" evidence="9">
    <location>
        <begin position="1198"/>
        <end position="1208"/>
    </location>
</feature>
<evidence type="ECO:0000256" key="3">
    <source>
        <dbReference type="ARBA" id="ARBA00022771"/>
    </source>
</evidence>
<feature type="region of interest" description="Disordered" evidence="9">
    <location>
        <begin position="411"/>
        <end position="470"/>
    </location>
</feature>
<dbReference type="SMART" id="SM00249">
    <property type="entry name" value="PHD"/>
    <property type="match status" value="2"/>
</dbReference>
<feature type="compositionally biased region" description="Polar residues" evidence="9">
    <location>
        <begin position="2152"/>
        <end position="2173"/>
    </location>
</feature>
<feature type="region of interest" description="Disordered" evidence="9">
    <location>
        <begin position="1737"/>
        <end position="1757"/>
    </location>
</feature>
<dbReference type="PROSITE" id="PS01359">
    <property type="entry name" value="ZF_PHD_1"/>
    <property type="match status" value="1"/>
</dbReference>
<feature type="region of interest" description="Disordered" evidence="9">
    <location>
        <begin position="1952"/>
        <end position="1978"/>
    </location>
</feature>
<feature type="compositionally biased region" description="Basic and acidic residues" evidence="9">
    <location>
        <begin position="1109"/>
        <end position="1122"/>
    </location>
</feature>
<accession>A0A9J6C5I7</accession>
<feature type="compositionally biased region" description="Polar residues" evidence="9">
    <location>
        <begin position="1215"/>
        <end position="1224"/>
    </location>
</feature>
<feature type="compositionally biased region" description="Polar residues" evidence="9">
    <location>
        <begin position="2393"/>
        <end position="2404"/>
    </location>
</feature>
<feature type="compositionally biased region" description="Polar residues" evidence="9">
    <location>
        <begin position="2454"/>
        <end position="2476"/>
    </location>
</feature>
<feature type="region of interest" description="Disordered" evidence="9">
    <location>
        <begin position="947"/>
        <end position="1168"/>
    </location>
</feature>
<feature type="region of interest" description="Disordered" evidence="9">
    <location>
        <begin position="1"/>
        <end position="50"/>
    </location>
</feature>
<feature type="compositionally biased region" description="Basic and acidic residues" evidence="9">
    <location>
        <begin position="1455"/>
        <end position="1490"/>
    </location>
</feature>
<feature type="domain" description="PHD-type" evidence="10">
    <location>
        <begin position="241"/>
        <end position="291"/>
    </location>
</feature>
<keyword evidence="13" id="KW-1185">Reference proteome</keyword>
<keyword evidence="3 8" id="KW-0863">Zinc-finger</keyword>
<dbReference type="Pfam" id="PF13832">
    <property type="entry name" value="zf-HC5HC2H_2"/>
    <property type="match status" value="1"/>
</dbReference>
<dbReference type="PANTHER" id="PTHR13793">
    <property type="entry name" value="PHD FINGER PROTEINS"/>
    <property type="match status" value="1"/>
</dbReference>
<sequence length="2843" mass="317575">MSQRGKRPNCNPLDSPSPNKRRKGRPPTILDNEEFTSPSSSNGGGTHQSTTVWQARPHLDLKMSSIYNRSAPEAPAELFRKDLISAMKLPDSEPLSNEEYWVITDQWKQEWERGVQVPVNPDSLPEPSVRLTNENYYKARQDFKLPKNKYIRITKDENFSHDKNYLSNTPAIADSVCSYDLDQLDEAWLKEFNGERSMCGLPPVNEEQFERIIEELETRCHDKIQAIMKSEDGLGIEYDENVICDVCRSPDSEEANEMVFCDNCNICVHQACYGITTIPSGQWLCRTCSMGQKPECVLCPNKGGAMKSTRSGQKWAHVSCALWIPEVSIGSVDRMEPITKISSIPQSRWALVCVLCRERVGACIQCSVKTCKTAYHVTCAFQHGLEMRAIIEDENAEDGVKLRSYCQKHSVKKEPKNSAKSEKSSKAATAAVGGASGSDDEEKTNNNNNNNSSSNNNNKKKLRKEMTSEERNHARLQRLMEIQSEFDKHVSVKDISCHLLDVDQEGINTIYNYWILKRKAGGNEPLLLPKAGDVDVMSQTDQEQADIEKMKMFVHLRQDLERVRNLCYMVSRREKLSRSFFKMREQIFHKQVSILSSHKKTTKLDDDSLKAILEANHGPSIYDVLYSSDNIKDAHRVTRIDEMIDFILGNSSARNKTNKSILEINGNIKGDKMDAITRYSKLFNGSTNTNTNRKYSSFEESLSSESEDTSTHKQLAIIKSRVTSSASASTSETELPPSTSTMINTRKSPNKSKNITSSLSSPTKSPSSVATATQSQPKKKKGRPPGSTKQATAEKRRLLNSINSKDSKSKTLNLESSSEDDDDKCNILPQSRLQSPLSLSARNRLGNDDNHHLTDESDELVPIKNSSGHSIPTQGGTIKRMHSSAIYSDSDSSSTDKDNRTDYTVSDSQQQPFRTKAAMKEFNENEVLPLGKLNKLPDITETKKNAISLSTSTKKPPVQSTNQSKKQDLPPPALIKKEISSINTSAKTSPAKPTKSGKTSTKLQNNLSSESEMEEIKKPILSNNNSNNKDNVKDKDKKVESTPRKDILADFLVVPQREAAKKASENLMKTNSNQMTQSLSTSTSSNGNEKNKRDKLEEMLNTTTSKSLTGDHEKKESKDTKAKLTSKSSSVSKEKAKSDRVSKDEHKKIQQKEIVEKEIKNKEQDKIPVDFPTEFLPYVPQRQAAKKAAEHIKGLGNSSSIQTSTITSTEDKNKTQNATASSVTKKPIDRRKSIAIELSASSSTSSSSSDSSDSDSDSDEPSAQKVTSKVTPKPIPKAQPSRRASNSTNLKQKTKDLPFLDKVAKSSVNDETSSTSSYESDSSSDRPHSSRLSEKGGNKSKRKETDQQTNIKKSAASTSPKKSSSKKDMAAAVEKKLPIRRLSTITKQPSTTQQHQQSSIVPPTNKTSTGSRSTQKSVQEPSKQSAESTITTSRKRSTSNSITSPPKTPSSNKSRAIESSKRDMVKLLDKGKSSDLKKTESTADTDKIVTEIPKRRRSSILLSPPPCTSKSVNLVENSVKDTPTKETEEKSLQEVSEIRDKLTPTVEKEMKNSKDVSKSELLIDKNIKEIEVPLIEQVDKNKKAEINKINEETKTTILNKSVDVDDSEVKMDIDDTLTDRKLSIDNSIPQTQESKLDNITPTSHSMSSSPMISIPTENLNSMQDKKSGSNVFEPAAIGRRENTFNTLFESSKSSEDTERATYSLIEKLRQKNKKSTIPNSTTIIADNNNIVNEKSVEISSKSSCMHQNENTPKHDNFEQVQQQVPLKSTMSSPYSSKKDVEFNELKKSSPWHQQQQLQTQQNHSLPENNSNFQRNILTSSCNKMNAPIEQQVPIPASCMVVEQQQKQLAACQKMGEENAMLGSNHSSMFMTPMLMNETPPTNHMDHVFNIQMQQQKQQQQQWPKDTKSLIQEHERIQSNLINRANSGMENMMNNMNQQNMKNFAPLHKSPLQNDILQPHTGTNQQQQGNFSSYNLTDHSNTQYPGAVSLFPPDLNVQVPFPSPGQAMFPPNFVNTFTPSQQQQHQNNDISMIMQTGATTAHIKVNNNEITGNIHHFNNQNQNICSTSIFNQQQQKPQLPNEINMMSNIQPDCKNSIQSNLDKSQIQTENLKKSPSKSTRSSPRNTTPTHAIHGAKTPQKSPSKSPRQPSTPASVESLSRQNSQKGKSTPTSNDGKQRKSRTNSQASPATTPSDHRTNNKGRARNNNKNTKTRFPQNVMPFTPFSNEMDFISISKKLVGTVYDFSADEEFATNPSVENLRAMRDRRKSIDLYNKMNRDGSSQSPKFSKSSLKQSTPLTHPLALNNHTMPNTVVNENESIPVSTGITSLNLVNMPGPVDMRTYNSFDTNTNDSYNSQLLGAFATNMVDQTLNEIDEEQEKELQIALKASNDKQKTPTNNTSLSSNLETKLSNEISNIVEESVDSEASFAKVSLSDSRNQLKLKIKGPLAQHHHDVQSQSISHTQIAPQATSSGTSSNRRQMRKKELLQQYWNQGMNIDQEPSNIVSNDQHVPTNISSNRVGGIPKAVDSMGLSLLKDEFQDFNYAEYKKRKRFALRGADYSVDMNSSNTDTLNPINEIDPLATDNTPTNNKKRNRRPNRATQQQQNASNIINTSAPPKLKIKIGSDVVETTGSDLPPKKRHISAQPPSYQDLKRESMNFRKQMMEEFSEQKSKELKSEKRERKEKKKKKKDKKRSVEIVTQPQVPDGPVKLILKFGKKPVATLNTSTETVTNTSQQQISLSTNEQIPPPIKLKLSRNSQGNGEYNILTTSKNVSNNSLNLSTNNNNLQPPVIDASDINNITTKKLEVSLERIDDIERAKSEISNNKQSNDNLLKEEIASNNCEVR</sequence>
<evidence type="ECO:0000256" key="5">
    <source>
        <dbReference type="ARBA" id="ARBA00038371"/>
    </source>
</evidence>
<keyword evidence="1" id="KW-0479">Metal-binding</keyword>
<feature type="region of interest" description="Disordered" evidence="9">
    <location>
        <begin position="2105"/>
        <end position="2219"/>
    </location>
</feature>
<dbReference type="InterPro" id="IPR013083">
    <property type="entry name" value="Znf_RING/FYVE/PHD"/>
</dbReference>
<dbReference type="CDD" id="cd15573">
    <property type="entry name" value="PHD_JADE"/>
    <property type="match status" value="1"/>
</dbReference>
<feature type="region of interest" description="Disordered" evidence="9">
    <location>
        <begin position="2385"/>
        <end position="2404"/>
    </location>
</feature>
<feature type="compositionally biased region" description="Low complexity" evidence="9">
    <location>
        <begin position="723"/>
        <end position="741"/>
    </location>
</feature>
<feature type="compositionally biased region" description="Polar residues" evidence="9">
    <location>
        <begin position="1282"/>
        <end position="1291"/>
    </location>
</feature>
<dbReference type="OrthoDB" id="20839at2759"/>
<evidence type="ECO:0000259" key="10">
    <source>
        <dbReference type="PROSITE" id="PS50016"/>
    </source>
</evidence>
<protein>
    <recommendedName>
        <fullName evidence="7">PHD finger protein rhinoceros</fullName>
    </recommendedName>
</protein>
<feature type="compositionally biased region" description="Polar residues" evidence="9">
    <location>
        <begin position="742"/>
        <end position="755"/>
    </location>
</feature>
<feature type="compositionally biased region" description="Low complexity" evidence="9">
    <location>
        <begin position="1070"/>
        <end position="1088"/>
    </location>
</feature>
<feature type="compositionally biased region" description="Basic and acidic residues" evidence="9">
    <location>
        <begin position="2663"/>
        <end position="2679"/>
    </location>
</feature>
<feature type="compositionally biased region" description="Polar residues" evidence="9">
    <location>
        <begin position="35"/>
        <end position="50"/>
    </location>
</feature>
<feature type="compositionally biased region" description="Polar residues" evidence="9">
    <location>
        <begin position="1802"/>
        <end position="1811"/>
    </location>
</feature>
<dbReference type="FunFam" id="3.30.40.10:FF:000030">
    <property type="entry name" value="Protein Jade-1 isoform 1"/>
    <property type="match status" value="1"/>
</dbReference>
<dbReference type="PANTHER" id="PTHR13793:SF160">
    <property type="entry name" value="PHD FINGER PROTEIN RHINOCEROS"/>
    <property type="match status" value="1"/>
</dbReference>
<feature type="compositionally biased region" description="Low complexity" evidence="9">
    <location>
        <begin position="756"/>
        <end position="773"/>
    </location>
</feature>
<feature type="region of interest" description="Disordered" evidence="9">
    <location>
        <begin position="2446"/>
        <end position="2479"/>
    </location>
</feature>
<name>A0A9J6C5I7_POLVA</name>
<feature type="compositionally biased region" description="Basic and acidic residues" evidence="9">
    <location>
        <begin position="845"/>
        <end position="855"/>
    </location>
</feature>
<feature type="compositionally biased region" description="Basic residues" evidence="9">
    <location>
        <begin position="2680"/>
        <end position="2691"/>
    </location>
</feature>
<feature type="compositionally biased region" description="Polar residues" evidence="9">
    <location>
        <begin position="947"/>
        <end position="964"/>
    </location>
</feature>
<feature type="compositionally biased region" description="Polar residues" evidence="9">
    <location>
        <begin position="2598"/>
        <end position="2613"/>
    </location>
</feature>
<comment type="function">
    <text evidence="6">May function as a negative regulator of the EGFR/Ras/MAPK signaling pathway during eye development.</text>
</comment>
<evidence type="ECO:0000313" key="13">
    <source>
        <dbReference type="Proteomes" id="UP001107558"/>
    </source>
</evidence>
<dbReference type="InterPro" id="IPR001965">
    <property type="entry name" value="Znf_PHD"/>
</dbReference>
<feature type="compositionally biased region" description="Low complexity" evidence="9">
    <location>
        <begin position="445"/>
        <end position="457"/>
    </location>
</feature>
<feature type="compositionally biased region" description="Basic and acidic residues" evidence="9">
    <location>
        <begin position="412"/>
        <end position="425"/>
    </location>
</feature>
<evidence type="ECO:0000256" key="1">
    <source>
        <dbReference type="ARBA" id="ARBA00022723"/>
    </source>
</evidence>
<feature type="region of interest" description="Disordered" evidence="9">
    <location>
        <begin position="721"/>
        <end position="913"/>
    </location>
</feature>
<dbReference type="InterPro" id="IPR011011">
    <property type="entry name" value="Znf_FYVE_PHD"/>
</dbReference>
<dbReference type="InterPro" id="IPR019786">
    <property type="entry name" value="Zinc_finger_PHD-type_CS"/>
</dbReference>
<feature type="compositionally biased region" description="Low complexity" evidence="9">
    <location>
        <begin position="2115"/>
        <end position="2128"/>
    </location>
</feature>
<evidence type="ECO:0000259" key="11">
    <source>
        <dbReference type="PROSITE" id="PS51805"/>
    </source>
</evidence>
<dbReference type="GO" id="GO:0008270">
    <property type="term" value="F:zinc ion binding"/>
    <property type="evidence" value="ECO:0007669"/>
    <property type="project" value="UniProtKB-KW"/>
</dbReference>
<feature type="compositionally biased region" description="Low complexity" evidence="9">
    <location>
        <begin position="1239"/>
        <end position="1251"/>
    </location>
</feature>
<dbReference type="PROSITE" id="PS51805">
    <property type="entry name" value="EPHD"/>
    <property type="match status" value="1"/>
</dbReference>
<feature type="compositionally biased region" description="Basic and acidic residues" evidence="9">
    <location>
        <begin position="1323"/>
        <end position="1337"/>
    </location>
</feature>
<comment type="similarity">
    <text evidence="5">Belongs to the JADE family.</text>
</comment>
<comment type="caution">
    <text evidence="12">The sequence shown here is derived from an EMBL/GenBank/DDBJ whole genome shotgun (WGS) entry which is preliminary data.</text>
</comment>
<feature type="compositionally biased region" description="Low complexity" evidence="9">
    <location>
        <begin position="828"/>
        <end position="840"/>
    </location>
</feature>
<dbReference type="FunFam" id="3.30.40.10:FF:000004">
    <property type="entry name" value="Jade family PHD finger 2"/>
    <property type="match status" value="1"/>
</dbReference>
<feature type="compositionally biased region" description="Polar residues" evidence="9">
    <location>
        <begin position="902"/>
        <end position="913"/>
    </location>
</feature>
<proteinExistence type="inferred from homology"/>
<keyword evidence="2" id="KW-0677">Repeat</keyword>
<evidence type="ECO:0000256" key="7">
    <source>
        <dbReference type="ARBA" id="ARBA00068706"/>
    </source>
</evidence>
<feature type="compositionally biased region" description="Basic and acidic residues" evidence="9">
    <location>
        <begin position="1089"/>
        <end position="1098"/>
    </location>
</feature>
<organism evidence="12 13">
    <name type="scientific">Polypedilum vanderplanki</name>
    <name type="common">Sleeping chironomid midge</name>
    <dbReference type="NCBI Taxonomy" id="319348"/>
    <lineage>
        <taxon>Eukaryota</taxon>
        <taxon>Metazoa</taxon>
        <taxon>Ecdysozoa</taxon>
        <taxon>Arthropoda</taxon>
        <taxon>Hexapoda</taxon>
        <taxon>Insecta</taxon>
        <taxon>Pterygota</taxon>
        <taxon>Neoptera</taxon>
        <taxon>Endopterygota</taxon>
        <taxon>Diptera</taxon>
        <taxon>Nematocera</taxon>
        <taxon>Chironomoidea</taxon>
        <taxon>Chironomidae</taxon>
        <taxon>Chironominae</taxon>
        <taxon>Polypedilum</taxon>
        <taxon>Polypedilum</taxon>
    </lineage>
</organism>
<feature type="compositionally biased region" description="Polar residues" evidence="9">
    <location>
        <begin position="996"/>
        <end position="1010"/>
    </location>
</feature>
<feature type="compositionally biased region" description="Basic and acidic residues" evidence="9">
    <location>
        <begin position="1030"/>
        <end position="1048"/>
    </location>
</feature>
<feature type="compositionally biased region" description="Polar residues" evidence="9">
    <location>
        <begin position="2563"/>
        <end position="2572"/>
    </location>
</feature>
<evidence type="ECO:0000256" key="6">
    <source>
        <dbReference type="ARBA" id="ARBA00055261"/>
    </source>
</evidence>
<dbReference type="Pfam" id="PF10513">
    <property type="entry name" value="EPL1"/>
    <property type="match status" value="1"/>
</dbReference>
<feature type="compositionally biased region" description="Polar residues" evidence="9">
    <location>
        <begin position="1400"/>
        <end position="1427"/>
    </location>
</feature>